<name>A0A1I7UIG8_9PELO</name>
<protein>
    <submittedName>
        <fullName evidence="3">Ovule protein</fullName>
    </submittedName>
</protein>
<feature type="region of interest" description="Disordered" evidence="1">
    <location>
        <begin position="1"/>
        <end position="51"/>
    </location>
</feature>
<feature type="compositionally biased region" description="Basic and acidic residues" evidence="1">
    <location>
        <begin position="30"/>
        <end position="40"/>
    </location>
</feature>
<reference evidence="3" key="1">
    <citation type="submission" date="2016-11" db="UniProtKB">
        <authorList>
            <consortium name="WormBaseParasite"/>
        </authorList>
    </citation>
    <scope>IDENTIFICATION</scope>
</reference>
<dbReference type="WBParaSite" id="Csp11.Scaffold629.g9653.t1">
    <property type="protein sequence ID" value="Csp11.Scaffold629.g9653.t1"/>
    <property type="gene ID" value="Csp11.Scaffold629.g9653"/>
</dbReference>
<sequence length="68" mass="8163">MKNRSVLSPKQFPSDRNLKADNEQQTSKVKTLDYRMHPWDGSEEGEEEEMEEKSYYLGYNLTHIHMRE</sequence>
<accession>A0A1I7UIG8</accession>
<evidence type="ECO:0000256" key="1">
    <source>
        <dbReference type="SAM" id="MobiDB-lite"/>
    </source>
</evidence>
<evidence type="ECO:0000313" key="3">
    <source>
        <dbReference type="WBParaSite" id="Csp11.Scaffold629.g9653.t1"/>
    </source>
</evidence>
<evidence type="ECO:0000313" key="2">
    <source>
        <dbReference type="Proteomes" id="UP000095282"/>
    </source>
</evidence>
<organism evidence="2 3">
    <name type="scientific">Caenorhabditis tropicalis</name>
    <dbReference type="NCBI Taxonomy" id="1561998"/>
    <lineage>
        <taxon>Eukaryota</taxon>
        <taxon>Metazoa</taxon>
        <taxon>Ecdysozoa</taxon>
        <taxon>Nematoda</taxon>
        <taxon>Chromadorea</taxon>
        <taxon>Rhabditida</taxon>
        <taxon>Rhabditina</taxon>
        <taxon>Rhabditomorpha</taxon>
        <taxon>Rhabditoidea</taxon>
        <taxon>Rhabditidae</taxon>
        <taxon>Peloderinae</taxon>
        <taxon>Caenorhabditis</taxon>
    </lineage>
</organism>
<feature type="compositionally biased region" description="Acidic residues" evidence="1">
    <location>
        <begin position="41"/>
        <end position="51"/>
    </location>
</feature>
<dbReference type="AlphaFoldDB" id="A0A1I7UIG8"/>
<keyword evidence="2" id="KW-1185">Reference proteome</keyword>
<proteinExistence type="predicted"/>
<dbReference type="Proteomes" id="UP000095282">
    <property type="component" value="Unplaced"/>
</dbReference>